<protein>
    <submittedName>
        <fullName evidence="1">Uncharacterized protein</fullName>
    </submittedName>
</protein>
<gene>
    <name evidence="1" type="ORF">SAMN05421784_1499</name>
</gene>
<sequence length="77" mass="8989">MKFRLISLGSIYETENQKTNISVGLSSENDSHHSFSIIIDKCECDVRNMSFNEIEYLAIRYLKDSLNDEHCHHHHHG</sequence>
<reference evidence="2" key="1">
    <citation type="submission" date="2016-10" db="EMBL/GenBank/DDBJ databases">
        <authorList>
            <person name="Varghese N."/>
            <person name="Submissions S."/>
        </authorList>
    </citation>
    <scope>NUCLEOTIDE SEQUENCE [LARGE SCALE GENOMIC DNA]</scope>
    <source>
        <strain evidence="2">DSM 18168</strain>
    </source>
</reference>
<dbReference type="EMBL" id="FPBJ01000049">
    <property type="protein sequence ID" value="SFU93541.1"/>
    <property type="molecule type" value="Genomic_DNA"/>
</dbReference>
<proteinExistence type="predicted"/>
<evidence type="ECO:0000313" key="2">
    <source>
        <dbReference type="Proteomes" id="UP000242496"/>
    </source>
</evidence>
<evidence type="ECO:0000313" key="1">
    <source>
        <dbReference type="EMBL" id="SFU93541.1"/>
    </source>
</evidence>
<keyword evidence="2" id="KW-1185">Reference proteome</keyword>
<dbReference type="Proteomes" id="UP000242496">
    <property type="component" value="Unassembled WGS sequence"/>
</dbReference>
<dbReference type="AlphaFoldDB" id="A0A1I7K816"/>
<organism evidence="1 2">
    <name type="scientific">Xenorhabdus koppenhoeferi</name>
    <dbReference type="NCBI Taxonomy" id="351659"/>
    <lineage>
        <taxon>Bacteria</taxon>
        <taxon>Pseudomonadati</taxon>
        <taxon>Pseudomonadota</taxon>
        <taxon>Gammaproteobacteria</taxon>
        <taxon>Enterobacterales</taxon>
        <taxon>Morganellaceae</taxon>
        <taxon>Xenorhabdus</taxon>
    </lineage>
</organism>
<accession>A0A1I7K816</accession>
<dbReference type="STRING" id="351659.SAMN05421784_1499"/>
<name>A0A1I7K816_9GAMM</name>